<name>A0ABQ4W365_9PSED</name>
<evidence type="ECO:0000313" key="2">
    <source>
        <dbReference type="Proteomes" id="UP001054892"/>
    </source>
</evidence>
<organism evidence="1 2">
    <name type="scientific">Pseudomonas tohonis</name>
    <dbReference type="NCBI Taxonomy" id="2725477"/>
    <lineage>
        <taxon>Bacteria</taxon>
        <taxon>Pseudomonadati</taxon>
        <taxon>Pseudomonadota</taxon>
        <taxon>Gammaproteobacteria</taxon>
        <taxon>Pseudomonadales</taxon>
        <taxon>Pseudomonadaceae</taxon>
        <taxon>Pseudomonas</taxon>
    </lineage>
</organism>
<comment type="caution">
    <text evidence="1">The sequence shown here is derived from an EMBL/GenBank/DDBJ whole genome shotgun (WGS) entry which is preliminary data.</text>
</comment>
<reference evidence="1 2" key="1">
    <citation type="submission" date="2021-12" db="EMBL/GenBank/DDBJ databases">
        <title>Characterization of novel class B3 metallo-beta-lactamase from novel Pseudomonas species.</title>
        <authorList>
            <person name="Yamada K."/>
            <person name="Aoki K."/>
            <person name="Ishii Y."/>
        </authorList>
    </citation>
    <scope>NUCLEOTIDE SEQUENCE [LARGE SCALE GENOMIC DNA]</scope>
    <source>
        <strain evidence="1 2">TUM20286</strain>
    </source>
</reference>
<sequence length="69" mass="6969">MIQCAMSVTSALAGVSLLTGASDDEFTAKRLADLNFPPAASLELPLAPPLRCTLGAIHVAFATGGLVQG</sequence>
<keyword evidence="2" id="KW-1185">Reference proteome</keyword>
<proteinExistence type="predicted"/>
<evidence type="ECO:0000313" key="1">
    <source>
        <dbReference type="EMBL" id="GJN53893.1"/>
    </source>
</evidence>
<accession>A0ABQ4W365</accession>
<gene>
    <name evidence="1" type="ORF">TUM20286_36450</name>
</gene>
<protein>
    <submittedName>
        <fullName evidence="1">Uncharacterized protein</fullName>
    </submittedName>
</protein>
<dbReference type="EMBL" id="BQKM01000008">
    <property type="protein sequence ID" value="GJN53893.1"/>
    <property type="molecule type" value="Genomic_DNA"/>
</dbReference>
<dbReference type="Proteomes" id="UP001054892">
    <property type="component" value="Unassembled WGS sequence"/>
</dbReference>